<gene>
    <name evidence="1" type="ORF">FHR99_000335</name>
</gene>
<evidence type="ECO:0000313" key="1">
    <source>
        <dbReference type="EMBL" id="MBB3046099.1"/>
    </source>
</evidence>
<sequence length="101" mass="11515">MSVLDDPNLDLESRLNGQTGRIGWHELERYYARGVVRQVAKGLDLIAVGKAIIDNDQTQVEAWINNEQLRVPEDDQALAWHERNAELWALVIAPWVLVQEA</sequence>
<keyword evidence="2" id="KW-1185">Reference proteome</keyword>
<evidence type="ECO:0008006" key="3">
    <source>
        <dbReference type="Google" id="ProtNLM"/>
    </source>
</evidence>
<dbReference type="Pfam" id="PF10052">
    <property type="entry name" value="DUF2288"/>
    <property type="match status" value="1"/>
</dbReference>
<dbReference type="InterPro" id="IPR018741">
    <property type="entry name" value="DUF2288"/>
</dbReference>
<name>A0A7W4Z436_9GAMM</name>
<protein>
    <recommendedName>
        <fullName evidence="3">DUF2288 domain-containing protein</fullName>
    </recommendedName>
</protein>
<proteinExistence type="predicted"/>
<reference evidence="1 2" key="1">
    <citation type="submission" date="2020-08" db="EMBL/GenBank/DDBJ databases">
        <title>Genomic Encyclopedia of Type Strains, Phase III (KMG-III): the genomes of soil and plant-associated and newly described type strains.</title>
        <authorList>
            <person name="Whitman W."/>
        </authorList>
    </citation>
    <scope>NUCLEOTIDE SEQUENCE [LARGE SCALE GENOMIC DNA]</scope>
    <source>
        <strain evidence="1 2">CECT 8654</strain>
    </source>
</reference>
<dbReference type="EMBL" id="JACHWY010000001">
    <property type="protein sequence ID" value="MBB3046099.1"/>
    <property type="molecule type" value="Genomic_DNA"/>
</dbReference>
<organism evidence="1 2">
    <name type="scientific">Litorivivens lipolytica</name>
    <dbReference type="NCBI Taxonomy" id="1524264"/>
    <lineage>
        <taxon>Bacteria</taxon>
        <taxon>Pseudomonadati</taxon>
        <taxon>Pseudomonadota</taxon>
        <taxon>Gammaproteobacteria</taxon>
        <taxon>Litorivivens</taxon>
    </lineage>
</organism>
<dbReference type="RefSeq" id="WP_343067325.1">
    <property type="nucleotide sequence ID" value="NZ_JACHWY010000001.1"/>
</dbReference>
<evidence type="ECO:0000313" key="2">
    <source>
        <dbReference type="Proteomes" id="UP000537130"/>
    </source>
</evidence>
<dbReference type="Proteomes" id="UP000537130">
    <property type="component" value="Unassembled WGS sequence"/>
</dbReference>
<comment type="caution">
    <text evidence="1">The sequence shown here is derived from an EMBL/GenBank/DDBJ whole genome shotgun (WGS) entry which is preliminary data.</text>
</comment>
<accession>A0A7W4Z436</accession>
<dbReference type="AlphaFoldDB" id="A0A7W4Z436"/>